<dbReference type="GeneID" id="20673815"/>
<dbReference type="EMBL" id="KI925465">
    <property type="protein sequence ID" value="ETW75818.1"/>
    <property type="molecule type" value="Genomic_DNA"/>
</dbReference>
<dbReference type="KEGG" id="hir:HETIRDRAFT_422466"/>
<dbReference type="PANTHER" id="PTHR46016">
    <property type="entry name" value="ZINC FINGER, RING/FYVE/PHD-TYPE"/>
    <property type="match status" value="1"/>
</dbReference>
<keyword evidence="7" id="KW-1185">Reference proteome</keyword>
<dbReference type="InterPro" id="IPR051438">
    <property type="entry name" value="RNF_E3_ubiq-protein_ligase"/>
</dbReference>
<dbReference type="PANTHER" id="PTHR46016:SF1">
    <property type="entry name" value="RING-TYPE DOMAIN-CONTAINING PROTEIN"/>
    <property type="match status" value="1"/>
</dbReference>
<keyword evidence="2 4" id="KW-0863">Zinc-finger</keyword>
<protein>
    <recommendedName>
        <fullName evidence="5">RING-type domain-containing protein</fullName>
    </recommendedName>
</protein>
<dbReference type="Gene3D" id="3.30.160.60">
    <property type="entry name" value="Classic Zinc Finger"/>
    <property type="match status" value="1"/>
</dbReference>
<dbReference type="Pfam" id="PF13639">
    <property type="entry name" value="zf-RING_2"/>
    <property type="match status" value="1"/>
</dbReference>
<evidence type="ECO:0000256" key="3">
    <source>
        <dbReference type="ARBA" id="ARBA00022833"/>
    </source>
</evidence>
<dbReference type="InterPro" id="IPR013083">
    <property type="entry name" value="Znf_RING/FYVE/PHD"/>
</dbReference>
<name>W4JQL5_HETIT</name>
<organism evidence="6 7">
    <name type="scientific">Heterobasidion irregulare (strain TC 32-1)</name>
    <dbReference type="NCBI Taxonomy" id="747525"/>
    <lineage>
        <taxon>Eukaryota</taxon>
        <taxon>Fungi</taxon>
        <taxon>Dikarya</taxon>
        <taxon>Basidiomycota</taxon>
        <taxon>Agaricomycotina</taxon>
        <taxon>Agaricomycetes</taxon>
        <taxon>Russulales</taxon>
        <taxon>Bondarzewiaceae</taxon>
        <taxon>Heterobasidion</taxon>
        <taxon>Heterobasidion annosum species complex</taxon>
    </lineage>
</organism>
<accession>W4JQL5</accession>
<dbReference type="Gene3D" id="3.30.40.10">
    <property type="entry name" value="Zinc/RING finger domain, C3HC4 (zinc finger)"/>
    <property type="match status" value="1"/>
</dbReference>
<dbReference type="PROSITE" id="PS00518">
    <property type="entry name" value="ZF_RING_1"/>
    <property type="match status" value="1"/>
</dbReference>
<keyword evidence="3" id="KW-0862">Zinc</keyword>
<dbReference type="SMART" id="SM00355">
    <property type="entry name" value="ZnF_C2H2"/>
    <property type="match status" value="3"/>
</dbReference>
<dbReference type="GO" id="GO:0000209">
    <property type="term" value="P:protein polyubiquitination"/>
    <property type="evidence" value="ECO:0007669"/>
    <property type="project" value="TreeGrafter"/>
</dbReference>
<dbReference type="PROSITE" id="PS50089">
    <property type="entry name" value="ZF_RING_2"/>
    <property type="match status" value="1"/>
</dbReference>
<dbReference type="RefSeq" id="XP_009552068.1">
    <property type="nucleotide sequence ID" value="XM_009553773.1"/>
</dbReference>
<dbReference type="InterPro" id="IPR013087">
    <property type="entry name" value="Znf_C2H2_type"/>
</dbReference>
<evidence type="ECO:0000313" key="7">
    <source>
        <dbReference type="Proteomes" id="UP000030671"/>
    </source>
</evidence>
<dbReference type="GO" id="GO:0008270">
    <property type="term" value="F:zinc ion binding"/>
    <property type="evidence" value="ECO:0007669"/>
    <property type="project" value="UniProtKB-KW"/>
</dbReference>
<evidence type="ECO:0000313" key="6">
    <source>
        <dbReference type="EMBL" id="ETW75818.1"/>
    </source>
</evidence>
<dbReference type="eggNOG" id="KOG0320">
    <property type="taxonomic scope" value="Eukaryota"/>
</dbReference>
<evidence type="ECO:0000259" key="5">
    <source>
        <dbReference type="PROSITE" id="PS50089"/>
    </source>
</evidence>
<reference evidence="6 7" key="1">
    <citation type="journal article" date="2012" name="New Phytol.">
        <title>Insight into trade-off between wood decay and parasitism from the genome of a fungal forest pathogen.</title>
        <authorList>
            <person name="Olson A."/>
            <person name="Aerts A."/>
            <person name="Asiegbu F."/>
            <person name="Belbahri L."/>
            <person name="Bouzid O."/>
            <person name="Broberg A."/>
            <person name="Canback B."/>
            <person name="Coutinho P.M."/>
            <person name="Cullen D."/>
            <person name="Dalman K."/>
            <person name="Deflorio G."/>
            <person name="van Diepen L.T."/>
            <person name="Dunand C."/>
            <person name="Duplessis S."/>
            <person name="Durling M."/>
            <person name="Gonthier P."/>
            <person name="Grimwood J."/>
            <person name="Fossdal C.G."/>
            <person name="Hansson D."/>
            <person name="Henrissat B."/>
            <person name="Hietala A."/>
            <person name="Himmelstrand K."/>
            <person name="Hoffmeister D."/>
            <person name="Hogberg N."/>
            <person name="James T.Y."/>
            <person name="Karlsson M."/>
            <person name="Kohler A."/>
            <person name="Kues U."/>
            <person name="Lee Y.H."/>
            <person name="Lin Y.C."/>
            <person name="Lind M."/>
            <person name="Lindquist E."/>
            <person name="Lombard V."/>
            <person name="Lucas S."/>
            <person name="Lunden K."/>
            <person name="Morin E."/>
            <person name="Murat C."/>
            <person name="Park J."/>
            <person name="Raffaello T."/>
            <person name="Rouze P."/>
            <person name="Salamov A."/>
            <person name="Schmutz J."/>
            <person name="Solheim H."/>
            <person name="Stahlberg J."/>
            <person name="Velez H."/>
            <person name="de Vries R.P."/>
            <person name="Wiebenga A."/>
            <person name="Woodward S."/>
            <person name="Yakovlev I."/>
            <person name="Garbelotto M."/>
            <person name="Martin F."/>
            <person name="Grigoriev I.V."/>
            <person name="Stenlid J."/>
        </authorList>
    </citation>
    <scope>NUCLEOTIDE SEQUENCE [LARGE SCALE GENOMIC DNA]</scope>
    <source>
        <strain evidence="6 7">TC 32-1</strain>
    </source>
</reference>
<dbReference type="GO" id="GO:0061630">
    <property type="term" value="F:ubiquitin protein ligase activity"/>
    <property type="evidence" value="ECO:0007669"/>
    <property type="project" value="TreeGrafter"/>
</dbReference>
<dbReference type="OrthoDB" id="6270329at2759"/>
<dbReference type="InterPro" id="IPR001841">
    <property type="entry name" value="Znf_RING"/>
</dbReference>
<dbReference type="HOGENOM" id="CLU_1038506_0_0_1"/>
<proteinExistence type="predicted"/>
<feature type="domain" description="RING-type" evidence="5">
    <location>
        <begin position="213"/>
        <end position="252"/>
    </location>
</feature>
<evidence type="ECO:0000256" key="4">
    <source>
        <dbReference type="PROSITE-ProRule" id="PRU00175"/>
    </source>
</evidence>
<evidence type="ECO:0000256" key="2">
    <source>
        <dbReference type="ARBA" id="ARBA00022771"/>
    </source>
</evidence>
<gene>
    <name evidence="6" type="ORF">HETIRDRAFT_422466</name>
</gene>
<dbReference type="SMART" id="SM00184">
    <property type="entry name" value="RING"/>
    <property type="match status" value="1"/>
</dbReference>
<dbReference type="InParanoid" id="W4JQL5"/>
<dbReference type="GO" id="GO:0006511">
    <property type="term" value="P:ubiquitin-dependent protein catabolic process"/>
    <property type="evidence" value="ECO:0007669"/>
    <property type="project" value="TreeGrafter"/>
</dbReference>
<dbReference type="SUPFAM" id="SSF57850">
    <property type="entry name" value="RING/U-box"/>
    <property type="match status" value="1"/>
</dbReference>
<dbReference type="Proteomes" id="UP000030671">
    <property type="component" value="Unassembled WGS sequence"/>
</dbReference>
<dbReference type="Pfam" id="PF12874">
    <property type="entry name" value="zf-met"/>
    <property type="match status" value="3"/>
</dbReference>
<dbReference type="AlphaFoldDB" id="W4JQL5"/>
<evidence type="ECO:0000256" key="1">
    <source>
        <dbReference type="ARBA" id="ARBA00022723"/>
    </source>
</evidence>
<keyword evidence="1" id="KW-0479">Metal-binding</keyword>
<dbReference type="InterPro" id="IPR017907">
    <property type="entry name" value="Znf_RING_CS"/>
</dbReference>
<sequence length="268" mass="30467">MPGYLFPEQTYCALCDKYFTTSEAREEHVQWSSRHPQCEPCQRRFPNKNALRTHYSCSKKHRYCLLCDKAFSTEGGYKIHLEASPKHRTPSVVATFGPSSFDQTKIRPEGWEDECGKKYFPNDGPTDEEDDVEYEEFWEEDEEEEEEEECADSLEFVPPTTEGGIDLLMNAIRNKYSHVRTLAELARYNDRSRAGPLLHEASYRRAVSVKLTCPICLAGPSDSCSTLKCGHLFCTSCVEETLEQDPACPVCSEPANATHLIEVKPCIV</sequence>
<dbReference type="STRING" id="747525.W4JQL5"/>